<gene>
    <name evidence="2" type="ORF">Mco01_34590</name>
</gene>
<keyword evidence="3" id="KW-1185">Reference proteome</keyword>
<name>A0ABQ4G053_9ACTN</name>
<accession>A0ABQ4G053</accession>
<dbReference type="Proteomes" id="UP000603904">
    <property type="component" value="Unassembled WGS sequence"/>
</dbReference>
<feature type="transmembrane region" description="Helical" evidence="1">
    <location>
        <begin position="6"/>
        <end position="27"/>
    </location>
</feature>
<organism evidence="2 3">
    <name type="scientific">Microbispora corallina</name>
    <dbReference type="NCBI Taxonomy" id="83302"/>
    <lineage>
        <taxon>Bacteria</taxon>
        <taxon>Bacillati</taxon>
        <taxon>Actinomycetota</taxon>
        <taxon>Actinomycetes</taxon>
        <taxon>Streptosporangiales</taxon>
        <taxon>Streptosporangiaceae</taxon>
        <taxon>Microbispora</taxon>
    </lineage>
</organism>
<evidence type="ECO:0000313" key="2">
    <source>
        <dbReference type="EMBL" id="GIH40459.1"/>
    </source>
</evidence>
<protein>
    <submittedName>
        <fullName evidence="2">Uncharacterized protein</fullName>
    </submittedName>
</protein>
<keyword evidence="1" id="KW-0812">Transmembrane</keyword>
<reference evidence="2 3" key="1">
    <citation type="submission" date="2021-01" db="EMBL/GenBank/DDBJ databases">
        <title>Whole genome shotgun sequence of Microbispora corallina NBRC 16416.</title>
        <authorList>
            <person name="Komaki H."/>
            <person name="Tamura T."/>
        </authorList>
    </citation>
    <scope>NUCLEOTIDE SEQUENCE [LARGE SCALE GENOMIC DNA]</scope>
    <source>
        <strain evidence="2 3">NBRC 16416</strain>
    </source>
</reference>
<keyword evidence="1" id="KW-0472">Membrane</keyword>
<proteinExistence type="predicted"/>
<keyword evidence="1" id="KW-1133">Transmembrane helix</keyword>
<sequence length="74" mass="7766">MYDAVVIAALVLVINVVLAFFAVVLGIHLEDGRGSLADEPSGLITAGTRSVLRVFSTSDVAVRPPDDGALRDKD</sequence>
<comment type="caution">
    <text evidence="2">The sequence shown here is derived from an EMBL/GenBank/DDBJ whole genome shotgun (WGS) entry which is preliminary data.</text>
</comment>
<dbReference type="EMBL" id="BOOC01000014">
    <property type="protein sequence ID" value="GIH40459.1"/>
    <property type="molecule type" value="Genomic_DNA"/>
</dbReference>
<evidence type="ECO:0000313" key="3">
    <source>
        <dbReference type="Proteomes" id="UP000603904"/>
    </source>
</evidence>
<dbReference type="RefSeq" id="WP_204057879.1">
    <property type="nucleotide sequence ID" value="NZ_BAAAGP010000009.1"/>
</dbReference>
<evidence type="ECO:0000256" key="1">
    <source>
        <dbReference type="SAM" id="Phobius"/>
    </source>
</evidence>